<reference evidence="1 2" key="1">
    <citation type="submission" date="2020-04" db="EMBL/GenBank/DDBJ databases">
        <title>Antimicrobial susceptibility and clonality of vaginal-derived multi-drug resistant Mobiluncus isolates in China.</title>
        <authorList>
            <person name="Zhang X."/>
        </authorList>
    </citation>
    <scope>NUCLEOTIDE SEQUENCE [LARGE SCALE GENOMIC DNA]</scope>
    <source>
        <strain evidence="1 2">13</strain>
    </source>
</reference>
<dbReference type="EMBL" id="JABCUR010000003">
    <property type="protein sequence ID" value="NMW64782.1"/>
    <property type="molecule type" value="Genomic_DNA"/>
</dbReference>
<evidence type="ECO:0000313" key="2">
    <source>
        <dbReference type="Proteomes" id="UP000578252"/>
    </source>
</evidence>
<evidence type="ECO:0000313" key="1">
    <source>
        <dbReference type="EMBL" id="NMW64782.1"/>
    </source>
</evidence>
<dbReference type="AlphaFoldDB" id="A0A7Y0U0Y2"/>
<protein>
    <submittedName>
        <fullName evidence="1">Uncharacterized protein</fullName>
    </submittedName>
</protein>
<name>A0A7Y0U0Y2_9ACTO</name>
<organism evidence="1 2">
    <name type="scientific">Mobiluncus mulieris</name>
    <dbReference type="NCBI Taxonomy" id="2052"/>
    <lineage>
        <taxon>Bacteria</taxon>
        <taxon>Bacillati</taxon>
        <taxon>Actinomycetota</taxon>
        <taxon>Actinomycetes</taxon>
        <taxon>Actinomycetales</taxon>
        <taxon>Actinomycetaceae</taxon>
        <taxon>Mobiluncus</taxon>
    </lineage>
</organism>
<proteinExistence type="predicted"/>
<comment type="caution">
    <text evidence="1">The sequence shown here is derived from an EMBL/GenBank/DDBJ whole genome shotgun (WGS) entry which is preliminary data.</text>
</comment>
<sequence>MVKSNVIVKIDGNTVSQTKGDTPFLVDSLQLDWGTSSLFQNPDPARLSLKLLAPRKQLLHQMIPKIGTDVELWASGENEDTKPELPLSLFSYRKEGNVDLDGNTIIYSGRGQMGLNSRRSTPDKIPLLEKGQKWSISLDIETPGRSQIDMEAFYNGPKPQYRFGIESFWPAESPDERVKKHLDWQITPQRSGMLFIQIRAILPRSTDTARITVQIFPPESTQKQHGTPVFGGSVVSCHAARRGDNHLITVTCVDRLAAYDSLKIDKHYPDEYDGSNSASWALSAAEQYQEIARNAKMEPPLEIPTENGVQIPTPLSKLGVPRFKGRIRATALELFTKLANGTGYIFVQQYRDGSWDKTAVIYRYGRRETINLPTKAFTATIQAAQEAESVYSDLYLDTYNNGNGSALSDRDSKTRKAIKITSGLGFYNDVHPLMNNIWSYINPGIATVKGVCLLSGALDAADAPQLSKLLDINQRQFLAISFQGAFGQDCYRVNMDLTVTGGSYKYRRGEWELNLLVMPIPAAALV</sequence>
<gene>
    <name evidence="1" type="ORF">HHJ78_04375</name>
</gene>
<accession>A0A7Y0U0Y2</accession>
<dbReference type="Proteomes" id="UP000578252">
    <property type="component" value="Unassembled WGS sequence"/>
</dbReference>
<dbReference type="RefSeq" id="WP_169771754.1">
    <property type="nucleotide sequence ID" value="NZ_JABCUR010000003.1"/>
</dbReference>